<organism evidence="2 3">
    <name type="scientific">Branchiostoma lanceolatum</name>
    <name type="common">Common lancelet</name>
    <name type="synonym">Amphioxus lanceolatum</name>
    <dbReference type="NCBI Taxonomy" id="7740"/>
    <lineage>
        <taxon>Eukaryota</taxon>
        <taxon>Metazoa</taxon>
        <taxon>Chordata</taxon>
        <taxon>Cephalochordata</taxon>
        <taxon>Leptocardii</taxon>
        <taxon>Amphioxiformes</taxon>
        <taxon>Branchiostomatidae</taxon>
        <taxon>Branchiostoma</taxon>
    </lineage>
</organism>
<feature type="compositionally biased region" description="Acidic residues" evidence="1">
    <location>
        <begin position="431"/>
        <end position="440"/>
    </location>
</feature>
<name>A0A8J9VA42_BRALA</name>
<keyword evidence="3" id="KW-1185">Reference proteome</keyword>
<evidence type="ECO:0000313" key="3">
    <source>
        <dbReference type="Proteomes" id="UP000838412"/>
    </source>
</evidence>
<sequence length="523" mass="56697">MAKELNYDDIAQFMSSATGKKDAKPKPDEAEALAKLKVLQDSLERAEKGVKDEDYEKRKQERQKKREEEGKPPKDDDDDEDDDPHGIMGKLMSLATPKNLQVLEKMGIMKKLGPLGGLLKMLVKSNGGKGGSGGGAGGIPGLNTGMLKNLGGMSGMLGGGGGGDSGGGGSSGGFNPALLAGLATQLGGPDLAGAMGGGVRSSRGAVEDVKDDNGLKDLAEQLVKNRGSGYIDCDNPLVWDALLQEEENQEKTIKTCGLCSDDDFLKMHMELFVEHCGYGKGGFPPICFNPAGWENLLYSFKEEQLVKACDLCDNGMFKKVHPEIFGEHCDLDGEEKEDGEDEKEDTRGAAEEEEGEDEKEDTRGAAEEEGGEDEKEDTRGAAEEEGGEDEKEDTRGAAEEEGEEDEKEDTRGAAEEEGGEDEKEDTRGAAEEEGGEDEKEEESREVGEKEEEEEEESREVKADHEEDTRGNKLDLIDKGKDKADDDLVLAVEQFVRDTAKNMEALADSLDRVDKKQKVEEWRP</sequence>
<dbReference type="Proteomes" id="UP000838412">
    <property type="component" value="Chromosome 1"/>
</dbReference>
<evidence type="ECO:0000256" key="1">
    <source>
        <dbReference type="SAM" id="MobiDB-lite"/>
    </source>
</evidence>
<feature type="compositionally biased region" description="Basic and acidic residues" evidence="1">
    <location>
        <begin position="458"/>
        <end position="478"/>
    </location>
</feature>
<dbReference type="EMBL" id="OV696686">
    <property type="protein sequence ID" value="CAH1230875.1"/>
    <property type="molecule type" value="Genomic_DNA"/>
</dbReference>
<feature type="compositionally biased region" description="Acidic residues" evidence="1">
    <location>
        <begin position="332"/>
        <end position="343"/>
    </location>
</feature>
<feature type="compositionally biased region" description="Acidic residues" evidence="1">
    <location>
        <begin position="448"/>
        <end position="457"/>
    </location>
</feature>
<dbReference type="OrthoDB" id="10061921at2759"/>
<dbReference type="AlphaFoldDB" id="A0A8J9VA42"/>
<gene>
    <name evidence="2" type="primary">Hypp351</name>
    <name evidence="2" type="ORF">BLAG_LOCUS1168</name>
</gene>
<feature type="compositionally biased region" description="Basic and acidic residues" evidence="1">
    <location>
        <begin position="44"/>
        <end position="74"/>
    </location>
</feature>
<evidence type="ECO:0000313" key="2">
    <source>
        <dbReference type="EMBL" id="CAH1230875.1"/>
    </source>
</evidence>
<reference evidence="2" key="1">
    <citation type="submission" date="2022-01" db="EMBL/GenBank/DDBJ databases">
        <authorList>
            <person name="Braso-Vives M."/>
        </authorList>
    </citation>
    <scope>NUCLEOTIDE SEQUENCE</scope>
</reference>
<accession>A0A8J9VA42</accession>
<proteinExistence type="predicted"/>
<protein>
    <submittedName>
        <fullName evidence="2">Hypp351 protein</fullName>
    </submittedName>
</protein>
<feature type="region of interest" description="Disordered" evidence="1">
    <location>
        <begin position="329"/>
        <end position="478"/>
    </location>
</feature>
<feature type="region of interest" description="Disordered" evidence="1">
    <location>
        <begin position="44"/>
        <end position="93"/>
    </location>
</feature>